<evidence type="ECO:0000259" key="3">
    <source>
        <dbReference type="PROSITE" id="PS50943"/>
    </source>
</evidence>
<feature type="coiled-coil region" evidence="1">
    <location>
        <begin position="161"/>
        <end position="202"/>
    </location>
</feature>
<keyword evidence="1" id="KW-0175">Coiled coil</keyword>
<feature type="domain" description="HTH cro/C1-type" evidence="3">
    <location>
        <begin position="51"/>
        <end position="84"/>
    </location>
</feature>
<evidence type="ECO:0000256" key="2">
    <source>
        <dbReference type="SAM" id="MobiDB-lite"/>
    </source>
</evidence>
<feature type="compositionally biased region" description="Polar residues" evidence="2">
    <location>
        <begin position="203"/>
        <end position="220"/>
    </location>
</feature>
<evidence type="ECO:0000256" key="1">
    <source>
        <dbReference type="SAM" id="Coils"/>
    </source>
</evidence>
<dbReference type="InterPro" id="IPR001387">
    <property type="entry name" value="Cro/C1-type_HTH"/>
</dbReference>
<name>A0AAE6Y7V6_STRAT</name>
<feature type="region of interest" description="Disordered" evidence="2">
    <location>
        <begin position="203"/>
        <end position="251"/>
    </location>
</feature>
<dbReference type="EMBL" id="CP050692">
    <property type="protein sequence ID" value="QIT44741.1"/>
    <property type="molecule type" value="Genomic_DNA"/>
</dbReference>
<dbReference type="CDD" id="cd00093">
    <property type="entry name" value="HTH_XRE"/>
    <property type="match status" value="1"/>
</dbReference>
<dbReference type="Proteomes" id="UP000502504">
    <property type="component" value="Chromosome"/>
</dbReference>
<accession>A0AAE6Y7V6</accession>
<dbReference type="PROSITE" id="PS50943">
    <property type="entry name" value="HTH_CROC1"/>
    <property type="match status" value="1"/>
</dbReference>
<dbReference type="Pfam" id="PF01381">
    <property type="entry name" value="HTH_3"/>
    <property type="match status" value="1"/>
</dbReference>
<reference evidence="4 5" key="1">
    <citation type="submission" date="2020-03" db="EMBL/GenBank/DDBJ databases">
        <title>Is there a link between lipid content and antibiotic production in Streptomyces?</title>
        <authorList>
            <person name="David M."/>
            <person name="Lejeune C."/>
            <person name="Abreu S."/>
            <person name="Thibessard A."/>
            <person name="Leblond P."/>
            <person name="Chaminade P."/>
            <person name="Virolle M.-J."/>
        </authorList>
    </citation>
    <scope>NUCLEOTIDE SEQUENCE [LARGE SCALE GENOMIC DNA]</scope>
    <source>
        <strain evidence="4 5">DSM 41481</strain>
    </source>
</reference>
<proteinExistence type="predicted"/>
<organism evidence="4 5">
    <name type="scientific">Streptomyces antibioticus</name>
    <dbReference type="NCBI Taxonomy" id="1890"/>
    <lineage>
        <taxon>Bacteria</taxon>
        <taxon>Bacillati</taxon>
        <taxon>Actinomycetota</taxon>
        <taxon>Actinomycetes</taxon>
        <taxon>Kitasatosporales</taxon>
        <taxon>Streptomycetaceae</taxon>
        <taxon>Streptomyces</taxon>
    </lineage>
</organism>
<dbReference type="AlphaFoldDB" id="A0AAE6Y7V6"/>
<dbReference type="RefSeq" id="WP_167797190.1">
    <property type="nucleotide sequence ID" value="NZ_CP050692.1"/>
</dbReference>
<evidence type="ECO:0000313" key="5">
    <source>
        <dbReference type="Proteomes" id="UP000502504"/>
    </source>
</evidence>
<evidence type="ECO:0000313" key="4">
    <source>
        <dbReference type="EMBL" id="QIT44741.1"/>
    </source>
</evidence>
<gene>
    <name evidence="4" type="ORF">HCX60_15175</name>
</gene>
<sequence>MTRVEHGQSWVAKAISSDVPPGKRELALRIQQLCRHLTGESGAKKGILKPTQAQAAKRLGISETSLSRFLSGYSVPAMELLALIHASAREDAASDFPADITLADLRNLRDRANADHCDSCVTLRAELEQLARSREDGPQFPAADLGSADISAERTHQRSTVARLTQQLGTLEVQRDRLQQRCDHSEAEVDRLRAEIARLSSRLASMNPVRQQPQQVSQIRCRSPRRQGTGSGLPQPSGPPGTSPPRLAPSREAAGKAACCHSCITRCAR</sequence>
<feature type="compositionally biased region" description="Pro residues" evidence="2">
    <location>
        <begin position="236"/>
        <end position="247"/>
    </location>
</feature>
<protein>
    <submittedName>
        <fullName evidence="4">Helix-turn-helix domain-containing protein</fullName>
    </submittedName>
</protein>